<feature type="compositionally biased region" description="Low complexity" evidence="1">
    <location>
        <begin position="38"/>
        <end position="61"/>
    </location>
</feature>
<feature type="compositionally biased region" description="Basic and acidic residues" evidence="1">
    <location>
        <begin position="72"/>
        <end position="82"/>
    </location>
</feature>
<sequence length="182" mass="18663">MKTSTATIMGVSALTAAVVGFGATAPSLATNLGLVGASTTDDSSSTDDSSTSGEDSTTDGSWGPGMHGRMGAMHERMGDRGGHMPGHMGGPGQMMETAAETLGLSEDELLTQLQDGSTLGEIADAQGVDRQTLVDALMADHEERITQMLDEQMPMMHDPSDDSSDDSSDDGSDDGSDDSSDA</sequence>
<feature type="region of interest" description="Disordered" evidence="1">
    <location>
        <begin position="149"/>
        <end position="182"/>
    </location>
</feature>
<name>A0A917BVD9_9MICO</name>
<keyword evidence="4" id="KW-1185">Reference proteome</keyword>
<evidence type="ECO:0000256" key="1">
    <source>
        <dbReference type="SAM" id="MobiDB-lite"/>
    </source>
</evidence>
<dbReference type="Proteomes" id="UP000605670">
    <property type="component" value="Unassembled WGS sequence"/>
</dbReference>
<feature type="chain" id="PRO_5039615758" description="Helix-turn-helix domain-containing protein" evidence="2">
    <location>
        <begin position="30"/>
        <end position="182"/>
    </location>
</feature>
<evidence type="ECO:0000313" key="3">
    <source>
        <dbReference type="EMBL" id="GGF58800.1"/>
    </source>
</evidence>
<feature type="region of interest" description="Disordered" evidence="1">
    <location>
        <begin position="37"/>
        <end position="94"/>
    </location>
</feature>
<organism evidence="3 4">
    <name type="scientific">Ornithinimicrobium tianjinense</name>
    <dbReference type="NCBI Taxonomy" id="1195761"/>
    <lineage>
        <taxon>Bacteria</taxon>
        <taxon>Bacillati</taxon>
        <taxon>Actinomycetota</taxon>
        <taxon>Actinomycetes</taxon>
        <taxon>Micrococcales</taxon>
        <taxon>Ornithinimicrobiaceae</taxon>
        <taxon>Ornithinimicrobium</taxon>
    </lineage>
</organism>
<reference evidence="3" key="1">
    <citation type="journal article" date="2014" name="Int. J. Syst. Evol. Microbiol.">
        <title>Complete genome sequence of Corynebacterium casei LMG S-19264T (=DSM 44701T), isolated from a smear-ripened cheese.</title>
        <authorList>
            <consortium name="US DOE Joint Genome Institute (JGI-PGF)"/>
            <person name="Walter F."/>
            <person name="Albersmeier A."/>
            <person name="Kalinowski J."/>
            <person name="Ruckert C."/>
        </authorList>
    </citation>
    <scope>NUCLEOTIDE SEQUENCE</scope>
    <source>
        <strain evidence="3">CGMCC 1.12160</strain>
    </source>
</reference>
<dbReference type="EMBL" id="BMEM01000005">
    <property type="protein sequence ID" value="GGF58800.1"/>
    <property type="molecule type" value="Genomic_DNA"/>
</dbReference>
<dbReference type="RefSeq" id="WP_188431907.1">
    <property type="nucleotide sequence ID" value="NZ_BAABKH010000006.1"/>
</dbReference>
<gene>
    <name evidence="3" type="ORF">GCM10011366_28320</name>
</gene>
<protein>
    <recommendedName>
        <fullName evidence="5">Helix-turn-helix domain-containing protein</fullName>
    </recommendedName>
</protein>
<evidence type="ECO:0000313" key="4">
    <source>
        <dbReference type="Proteomes" id="UP000605670"/>
    </source>
</evidence>
<dbReference type="AlphaFoldDB" id="A0A917BVD9"/>
<comment type="caution">
    <text evidence="3">The sequence shown here is derived from an EMBL/GenBank/DDBJ whole genome shotgun (WGS) entry which is preliminary data.</text>
</comment>
<accession>A0A917BVD9</accession>
<feature type="compositionally biased region" description="Gly residues" evidence="1">
    <location>
        <begin position="83"/>
        <end position="92"/>
    </location>
</feature>
<proteinExistence type="predicted"/>
<evidence type="ECO:0000256" key="2">
    <source>
        <dbReference type="SAM" id="SignalP"/>
    </source>
</evidence>
<reference evidence="3" key="2">
    <citation type="submission" date="2020-09" db="EMBL/GenBank/DDBJ databases">
        <authorList>
            <person name="Sun Q."/>
            <person name="Zhou Y."/>
        </authorList>
    </citation>
    <scope>NUCLEOTIDE SEQUENCE</scope>
    <source>
        <strain evidence="3">CGMCC 1.12160</strain>
    </source>
</reference>
<feature type="signal peptide" evidence="2">
    <location>
        <begin position="1"/>
        <end position="29"/>
    </location>
</feature>
<feature type="compositionally biased region" description="Acidic residues" evidence="1">
    <location>
        <begin position="161"/>
        <end position="182"/>
    </location>
</feature>
<keyword evidence="2" id="KW-0732">Signal</keyword>
<evidence type="ECO:0008006" key="5">
    <source>
        <dbReference type="Google" id="ProtNLM"/>
    </source>
</evidence>